<dbReference type="RefSeq" id="XP_031567832.1">
    <property type="nucleotide sequence ID" value="XM_031711972.1"/>
</dbReference>
<keyword evidence="4 8" id="KW-0297">G-protein coupled receptor</keyword>
<evidence type="ECO:0000256" key="2">
    <source>
        <dbReference type="ARBA" id="ARBA00022692"/>
    </source>
</evidence>
<feature type="domain" description="G-protein coupled receptors family 1 profile" evidence="10">
    <location>
        <begin position="44"/>
        <end position="298"/>
    </location>
</feature>
<accession>A0A6P8IM13</accession>
<keyword evidence="2 8" id="KW-0812">Transmembrane</keyword>
<feature type="transmembrane region" description="Helical" evidence="9">
    <location>
        <begin position="248"/>
        <end position="273"/>
    </location>
</feature>
<evidence type="ECO:0000256" key="9">
    <source>
        <dbReference type="SAM" id="Phobius"/>
    </source>
</evidence>
<evidence type="ECO:0000259" key="10">
    <source>
        <dbReference type="PROSITE" id="PS50262"/>
    </source>
</evidence>
<dbReference type="Proteomes" id="UP000515163">
    <property type="component" value="Unplaced"/>
</dbReference>
<keyword evidence="5 9" id="KW-0472">Membrane</keyword>
<dbReference type="OrthoDB" id="10034726at2759"/>
<dbReference type="AlphaFoldDB" id="A0A6P8IM13"/>
<evidence type="ECO:0000256" key="3">
    <source>
        <dbReference type="ARBA" id="ARBA00022989"/>
    </source>
</evidence>
<dbReference type="KEGG" id="aten:116302635"/>
<organism evidence="11 12">
    <name type="scientific">Actinia tenebrosa</name>
    <name type="common">Australian red waratah sea anemone</name>
    <dbReference type="NCBI Taxonomy" id="6105"/>
    <lineage>
        <taxon>Eukaryota</taxon>
        <taxon>Metazoa</taxon>
        <taxon>Cnidaria</taxon>
        <taxon>Anthozoa</taxon>
        <taxon>Hexacorallia</taxon>
        <taxon>Actiniaria</taxon>
        <taxon>Actiniidae</taxon>
        <taxon>Actinia</taxon>
    </lineage>
</organism>
<feature type="transmembrane region" description="Helical" evidence="9">
    <location>
        <begin position="107"/>
        <end position="125"/>
    </location>
</feature>
<evidence type="ECO:0000256" key="8">
    <source>
        <dbReference type="RuleBase" id="RU000688"/>
    </source>
</evidence>
<dbReference type="PANTHER" id="PTHR24240">
    <property type="entry name" value="OPSIN"/>
    <property type="match status" value="1"/>
</dbReference>
<dbReference type="PRINTS" id="PR00237">
    <property type="entry name" value="GPCRRHODOPSN"/>
</dbReference>
<dbReference type="SUPFAM" id="SSF81321">
    <property type="entry name" value="Family A G protein-coupled receptor-like"/>
    <property type="match status" value="1"/>
</dbReference>
<gene>
    <name evidence="12" type="primary">LOC116302635</name>
</gene>
<dbReference type="InterPro" id="IPR000276">
    <property type="entry name" value="GPCR_Rhodpsn"/>
</dbReference>
<dbReference type="InterPro" id="IPR050125">
    <property type="entry name" value="GPCR_opsins"/>
</dbReference>
<feature type="transmembrane region" description="Helical" evidence="9">
    <location>
        <begin position="279"/>
        <end position="301"/>
    </location>
</feature>
<dbReference type="Gene3D" id="1.20.1070.10">
    <property type="entry name" value="Rhodopsin 7-helix transmembrane proteins"/>
    <property type="match status" value="1"/>
</dbReference>
<evidence type="ECO:0000256" key="4">
    <source>
        <dbReference type="ARBA" id="ARBA00023040"/>
    </source>
</evidence>
<sequence length="415" mass="46240">MAATSENTSLTNQSSSKFQVATSELQKGVHSSILSLVLLLIIIGNTLVLLVLYRQRKQLNLRVTNMFLANLAVVDLSVGLLILPFSICTVINGGWVFGEPLCQLNGFINMTSGGTSILTMAAISIDRYLAIVSRTGRKLQVKQALVLLGVVWFWGVLTGILPVLGWNHYQYGSYGAVCKMSFDHDKGYLLFAAIVCFVVPLIIMVYCYLRVFLKVRSHRKLMQQWRSPNHINNKENKSIKSETRTAKIVVTVLFVFAGAWTPFVIVHLLQLVINLPSSLLSISTLIAGMHSFCNPIIYTAMNRKFRADLFNLLPFLRRVAQCYSLCCCCCRRPNKVNGFVMEASRSGIDGRSPLTDPVAGELMNFHQLQIFTTTGEGRKENLLGVKLGKNTETRAHSFNSVQTLEASDADLYRVM</sequence>
<keyword evidence="7 8" id="KW-0807">Transducer</keyword>
<feature type="transmembrane region" description="Helical" evidence="9">
    <location>
        <begin position="145"/>
        <end position="169"/>
    </location>
</feature>
<evidence type="ECO:0000256" key="5">
    <source>
        <dbReference type="ARBA" id="ARBA00023136"/>
    </source>
</evidence>
<dbReference type="Pfam" id="PF00001">
    <property type="entry name" value="7tm_1"/>
    <property type="match status" value="1"/>
</dbReference>
<dbReference type="FunCoup" id="A0A6P8IM13">
    <property type="interactions" value="921"/>
</dbReference>
<name>A0A6P8IM13_ACTTE</name>
<protein>
    <submittedName>
        <fullName evidence="12">Visual pigment-like receptor peropsin</fullName>
    </submittedName>
</protein>
<comment type="similarity">
    <text evidence="8">Belongs to the G-protein coupled receptor 1 family.</text>
</comment>
<evidence type="ECO:0000313" key="12">
    <source>
        <dbReference type="RefSeq" id="XP_031567832.1"/>
    </source>
</evidence>
<feature type="transmembrane region" description="Helical" evidence="9">
    <location>
        <begin position="65"/>
        <end position="87"/>
    </location>
</feature>
<dbReference type="CDD" id="cd00637">
    <property type="entry name" value="7tm_classA_rhodopsin-like"/>
    <property type="match status" value="1"/>
</dbReference>
<comment type="subcellular location">
    <subcellularLocation>
        <location evidence="1">Membrane</location>
        <topology evidence="1">Multi-pass membrane protein</topology>
    </subcellularLocation>
</comment>
<keyword evidence="3 9" id="KW-1133">Transmembrane helix</keyword>
<dbReference type="InParanoid" id="A0A6P8IM13"/>
<proteinExistence type="inferred from homology"/>
<evidence type="ECO:0000256" key="7">
    <source>
        <dbReference type="ARBA" id="ARBA00023224"/>
    </source>
</evidence>
<keyword evidence="6 8" id="KW-0675">Receptor</keyword>
<keyword evidence="11" id="KW-1185">Reference proteome</keyword>
<evidence type="ECO:0000256" key="1">
    <source>
        <dbReference type="ARBA" id="ARBA00004141"/>
    </source>
</evidence>
<dbReference type="PROSITE" id="PS00237">
    <property type="entry name" value="G_PROTEIN_RECEP_F1_1"/>
    <property type="match status" value="1"/>
</dbReference>
<dbReference type="GeneID" id="116302635"/>
<reference evidence="12" key="1">
    <citation type="submission" date="2025-08" db="UniProtKB">
        <authorList>
            <consortium name="RefSeq"/>
        </authorList>
    </citation>
    <scope>IDENTIFICATION</scope>
    <source>
        <tissue evidence="12">Tentacle</tissue>
    </source>
</reference>
<evidence type="ECO:0000256" key="6">
    <source>
        <dbReference type="ARBA" id="ARBA00023170"/>
    </source>
</evidence>
<evidence type="ECO:0000313" key="11">
    <source>
        <dbReference type="Proteomes" id="UP000515163"/>
    </source>
</evidence>
<dbReference type="GO" id="GO:0016020">
    <property type="term" value="C:membrane"/>
    <property type="evidence" value="ECO:0007669"/>
    <property type="project" value="UniProtKB-SubCell"/>
</dbReference>
<feature type="transmembrane region" description="Helical" evidence="9">
    <location>
        <begin position="33"/>
        <end position="53"/>
    </location>
</feature>
<feature type="transmembrane region" description="Helical" evidence="9">
    <location>
        <begin position="189"/>
        <end position="213"/>
    </location>
</feature>
<dbReference type="GO" id="GO:0004930">
    <property type="term" value="F:G protein-coupled receptor activity"/>
    <property type="evidence" value="ECO:0007669"/>
    <property type="project" value="UniProtKB-KW"/>
</dbReference>
<dbReference type="PROSITE" id="PS50262">
    <property type="entry name" value="G_PROTEIN_RECEP_F1_2"/>
    <property type="match status" value="1"/>
</dbReference>
<dbReference type="InterPro" id="IPR017452">
    <property type="entry name" value="GPCR_Rhodpsn_7TM"/>
</dbReference>